<protein>
    <submittedName>
        <fullName evidence="4">Peptidase M56</fullName>
    </submittedName>
</protein>
<evidence type="ECO:0000313" key="5">
    <source>
        <dbReference type="Proteomes" id="UP000260812"/>
    </source>
</evidence>
<dbReference type="Proteomes" id="UP000260812">
    <property type="component" value="Unassembled WGS sequence"/>
</dbReference>
<dbReference type="EMBL" id="QVLV01000004">
    <property type="protein sequence ID" value="RGE62550.1"/>
    <property type="molecule type" value="Genomic_DNA"/>
</dbReference>
<dbReference type="AlphaFoldDB" id="A0A3E3I815"/>
<keyword evidence="2" id="KW-0812">Transmembrane</keyword>
<dbReference type="Pfam" id="PF05569">
    <property type="entry name" value="Peptidase_M56"/>
    <property type="match status" value="1"/>
</dbReference>
<dbReference type="CDD" id="cd07341">
    <property type="entry name" value="M56_BlaR1_MecR1_like"/>
    <property type="match status" value="1"/>
</dbReference>
<reference evidence="4" key="1">
    <citation type="submission" date="2018-08" db="EMBL/GenBank/DDBJ databases">
        <title>A genome reference for cultivated species of the human gut microbiota.</title>
        <authorList>
            <person name="Zou Y."/>
            <person name="Xue W."/>
            <person name="Luo G."/>
        </authorList>
    </citation>
    <scope>NUCLEOTIDE SEQUENCE [LARGE SCALE GENOMIC DNA]</scope>
    <source>
        <strain evidence="4">TF05-5AC</strain>
    </source>
</reference>
<evidence type="ECO:0000313" key="4">
    <source>
        <dbReference type="EMBL" id="RGE62550.1"/>
    </source>
</evidence>
<sequence>MTLLQMSFSGAVLILAVVILRAAAIHKLPKRTFLTLWEIVLFRLLIPFSIPSVFSVYSLVNQPAASAGVFAGVQRLPAAATAAAPWLPADTAPLISVRAVIWCVGSILCAGFFIITYLHCRMEFQASFPVCSDFTEKCLKEHTLRRTVSIRQSDRISAPLTYGMLHPVILLPAKSDWENIPRLEYILLHEFVHIRRFDAVKKLFATAALCIHWFNPAVWIMYSLFSRDIELACDEAVIRHTGLDAKANYARVLIAMEEKKSGLAPLCSSFSKNSIEERITAIMKTKRTTLFSIILACLIIFTAAGMFATSAIASNKNPGENAVESTFTQNQADPELYAVYEPFGLTVEEKTGKLYYNGELVRCFNDAVPTKNFSTKAIGYYEESGVVDVRAIRGNFANSYELSGLEALSPTEFNTRDIPGHTKYSAGESANMFDVYEAFGLKYDETKKALFYEGKRVRLFWDSRTSDAKPADSEKLFSSNLSNWDAEGTIDLYTVRDYKQPDENGYGKLTGLRIAAQEEYESNTGSFSSKNNGIETAE</sequence>
<proteinExistence type="predicted"/>
<keyword evidence="5" id="KW-1185">Reference proteome</keyword>
<keyword evidence="2" id="KW-0472">Membrane</keyword>
<evidence type="ECO:0000256" key="2">
    <source>
        <dbReference type="SAM" id="Phobius"/>
    </source>
</evidence>
<dbReference type="RefSeq" id="WP_117544261.1">
    <property type="nucleotide sequence ID" value="NZ_JBKUNB010000046.1"/>
</dbReference>
<dbReference type="InterPro" id="IPR052173">
    <property type="entry name" value="Beta-lactam_resp_regulator"/>
</dbReference>
<feature type="transmembrane region" description="Helical" evidence="2">
    <location>
        <begin position="99"/>
        <end position="118"/>
    </location>
</feature>
<feature type="domain" description="Peptidase M56" evidence="3">
    <location>
        <begin position="2"/>
        <end position="282"/>
    </location>
</feature>
<feature type="transmembrane region" description="Helical" evidence="2">
    <location>
        <begin position="40"/>
        <end position="60"/>
    </location>
</feature>
<feature type="transmembrane region" description="Helical" evidence="2">
    <location>
        <begin position="288"/>
        <end position="308"/>
    </location>
</feature>
<gene>
    <name evidence="4" type="ORF">DXC51_08125</name>
</gene>
<dbReference type="GeneID" id="97986845"/>
<feature type="compositionally biased region" description="Polar residues" evidence="1">
    <location>
        <begin position="522"/>
        <end position="538"/>
    </location>
</feature>
<accession>A0A3E3I815</accession>
<evidence type="ECO:0000256" key="1">
    <source>
        <dbReference type="SAM" id="MobiDB-lite"/>
    </source>
</evidence>
<dbReference type="PANTHER" id="PTHR34978">
    <property type="entry name" value="POSSIBLE SENSOR-TRANSDUCER PROTEIN BLAR"/>
    <property type="match status" value="1"/>
</dbReference>
<evidence type="ECO:0000259" key="3">
    <source>
        <dbReference type="Pfam" id="PF05569"/>
    </source>
</evidence>
<dbReference type="PANTHER" id="PTHR34978:SF3">
    <property type="entry name" value="SLR0241 PROTEIN"/>
    <property type="match status" value="1"/>
</dbReference>
<comment type="caution">
    <text evidence="4">The sequence shown here is derived from an EMBL/GenBank/DDBJ whole genome shotgun (WGS) entry which is preliminary data.</text>
</comment>
<keyword evidence="2" id="KW-1133">Transmembrane helix</keyword>
<dbReference type="InterPro" id="IPR008756">
    <property type="entry name" value="Peptidase_M56"/>
</dbReference>
<organism evidence="4 5">
    <name type="scientific">Eisenbergiella massiliensis</name>
    <dbReference type="NCBI Taxonomy" id="1720294"/>
    <lineage>
        <taxon>Bacteria</taxon>
        <taxon>Bacillati</taxon>
        <taxon>Bacillota</taxon>
        <taxon>Clostridia</taxon>
        <taxon>Lachnospirales</taxon>
        <taxon>Lachnospiraceae</taxon>
        <taxon>Eisenbergiella</taxon>
    </lineage>
</organism>
<feature type="region of interest" description="Disordered" evidence="1">
    <location>
        <begin position="519"/>
        <end position="538"/>
    </location>
</feature>
<name>A0A3E3I815_9FIRM</name>